<protein>
    <submittedName>
        <fullName evidence="3">SDR family oxidoreductase</fullName>
    </submittedName>
</protein>
<evidence type="ECO:0000313" key="4">
    <source>
        <dbReference type="Proteomes" id="UP000655366"/>
    </source>
</evidence>
<dbReference type="GO" id="GO:0016616">
    <property type="term" value="F:oxidoreductase activity, acting on the CH-OH group of donors, NAD or NADP as acceptor"/>
    <property type="evidence" value="ECO:0007669"/>
    <property type="project" value="TreeGrafter"/>
</dbReference>
<evidence type="ECO:0000313" key="3">
    <source>
        <dbReference type="EMBL" id="MBG0738595.1"/>
    </source>
</evidence>
<dbReference type="Pfam" id="PF13561">
    <property type="entry name" value="adh_short_C2"/>
    <property type="match status" value="1"/>
</dbReference>
<dbReference type="PROSITE" id="PS00061">
    <property type="entry name" value="ADH_SHORT"/>
    <property type="match status" value="1"/>
</dbReference>
<dbReference type="Gene3D" id="3.40.50.720">
    <property type="entry name" value="NAD(P)-binding Rossmann-like Domain"/>
    <property type="match status" value="1"/>
</dbReference>
<dbReference type="PANTHER" id="PTHR42760:SF115">
    <property type="entry name" value="3-OXOACYL-[ACYL-CARRIER-PROTEIN] REDUCTASE FABG"/>
    <property type="match status" value="1"/>
</dbReference>
<dbReference type="RefSeq" id="WP_196395528.1">
    <property type="nucleotide sequence ID" value="NZ_JADNYM010000004.1"/>
</dbReference>
<organism evidence="3 4">
    <name type="scientific">Arthrobacter terrae</name>
    <dbReference type="NCBI Taxonomy" id="2935737"/>
    <lineage>
        <taxon>Bacteria</taxon>
        <taxon>Bacillati</taxon>
        <taxon>Actinomycetota</taxon>
        <taxon>Actinomycetes</taxon>
        <taxon>Micrococcales</taxon>
        <taxon>Micrococcaceae</taxon>
        <taxon>Arthrobacter</taxon>
    </lineage>
</organism>
<comment type="caution">
    <text evidence="3">The sequence shown here is derived from an EMBL/GenBank/DDBJ whole genome shotgun (WGS) entry which is preliminary data.</text>
</comment>
<evidence type="ECO:0000256" key="2">
    <source>
        <dbReference type="ARBA" id="ARBA00023002"/>
    </source>
</evidence>
<dbReference type="InterPro" id="IPR036291">
    <property type="entry name" value="NAD(P)-bd_dom_sf"/>
</dbReference>
<dbReference type="PRINTS" id="PR00081">
    <property type="entry name" value="GDHRDH"/>
</dbReference>
<dbReference type="InterPro" id="IPR020904">
    <property type="entry name" value="Sc_DH/Rdtase_CS"/>
</dbReference>
<proteinExistence type="inferred from homology"/>
<name>A0A931G4M9_9MICC</name>
<dbReference type="InterPro" id="IPR002347">
    <property type="entry name" value="SDR_fam"/>
</dbReference>
<keyword evidence="2" id="KW-0560">Oxidoreductase</keyword>
<reference evidence="3 4" key="1">
    <citation type="submission" date="2020-11" db="EMBL/GenBank/DDBJ databases">
        <title>Arthrobacter antarcticus sp. nov., isolated from Antarctic Soil.</title>
        <authorList>
            <person name="Li J."/>
        </authorList>
    </citation>
    <scope>NUCLEOTIDE SEQUENCE [LARGE SCALE GENOMIC DNA]</scope>
    <source>
        <strain evidence="3 4">Z1-20</strain>
    </source>
</reference>
<dbReference type="PANTHER" id="PTHR42760">
    <property type="entry name" value="SHORT-CHAIN DEHYDROGENASES/REDUCTASES FAMILY MEMBER"/>
    <property type="match status" value="1"/>
</dbReference>
<accession>A0A931G4M9</accession>
<evidence type="ECO:0000256" key="1">
    <source>
        <dbReference type="ARBA" id="ARBA00006484"/>
    </source>
</evidence>
<gene>
    <name evidence="3" type="ORF">IV500_04055</name>
</gene>
<sequence>MAQSVKALFDLSERKAVVVGGGSGLGQAGALALAEFGAHVVVGDFNMAAAEETVRQITAAGGTGQACELDVTSTDAVTAAAAEHSDAEVLVITPGYNARKRLLNTTDEDFDKVIDVNLKGTYRLMRAFGATMAGRGKGSIITFASFRALVVEPGQGIYAAAKAGVVQLTKTMATELGTAGVRVNALLPGAFETPLTRQIKDDPQWWSAYEQKSPLKRWGQPHELAGAIVFLACDASSFVTGSSMLVDGGWMANDGRFEPKV</sequence>
<dbReference type="FunFam" id="3.40.50.720:FF:000084">
    <property type="entry name" value="Short-chain dehydrogenase reductase"/>
    <property type="match status" value="1"/>
</dbReference>
<dbReference type="EMBL" id="JADNYM010000004">
    <property type="protein sequence ID" value="MBG0738595.1"/>
    <property type="molecule type" value="Genomic_DNA"/>
</dbReference>
<keyword evidence="4" id="KW-1185">Reference proteome</keyword>
<dbReference type="SUPFAM" id="SSF51735">
    <property type="entry name" value="NAD(P)-binding Rossmann-fold domains"/>
    <property type="match status" value="1"/>
</dbReference>
<dbReference type="Proteomes" id="UP000655366">
    <property type="component" value="Unassembled WGS sequence"/>
</dbReference>
<comment type="similarity">
    <text evidence="1">Belongs to the short-chain dehydrogenases/reductases (SDR) family.</text>
</comment>
<dbReference type="AlphaFoldDB" id="A0A931G4M9"/>